<keyword evidence="7" id="KW-0339">Growth factor</keyword>
<reference evidence="11 12" key="1">
    <citation type="submission" date="2017-12" db="EMBL/GenBank/DDBJ databases">
        <title>Integrating genomic resources of turbot (Scophthalmus maximus) in depth evaluation of genetic and physical mapping variation across individuals.</title>
        <authorList>
            <person name="Martinez P."/>
        </authorList>
    </citation>
    <scope>NUCLEOTIDE SEQUENCE [LARGE SCALE GENOMIC DNA]</scope>
</reference>
<dbReference type="InterPro" id="IPR009079">
    <property type="entry name" value="4_helix_cytokine-like_core"/>
</dbReference>
<comment type="function">
    <text evidence="9">Cytokine with a wide variety of biological functions in immunity, tissue regeneration, and metabolism. Binds to IL6R, then the complex associates to the signaling subunit IL6ST/gp130 to trigger the intracellular IL6-signaling pathway. The interaction with the membrane-bound IL6R and IL6ST stimulates 'classic signaling', whereas the binding of IL6 and soluble IL6R to IL6ST stimulates 'trans-signaling'. Alternatively, 'cluster signaling' occurs when membrane-bound IL6:IL6R complexes on transmitter cells activate IL6ST receptors on neighboring receiver cells.</text>
</comment>
<dbReference type="Gene3D" id="1.20.1250.10">
    <property type="match status" value="1"/>
</dbReference>
<keyword evidence="4" id="KW-0011">Acute phase</keyword>
<dbReference type="GO" id="GO:0005615">
    <property type="term" value="C:extracellular space"/>
    <property type="evidence" value="ECO:0007669"/>
    <property type="project" value="UniProtKB-KW"/>
</dbReference>
<evidence type="ECO:0000256" key="5">
    <source>
        <dbReference type="ARBA" id="ARBA00022514"/>
    </source>
</evidence>
<organism evidence="11 12">
    <name type="scientific">Scophthalmus maximus</name>
    <name type="common">Turbot</name>
    <name type="synonym">Psetta maxima</name>
    <dbReference type="NCBI Taxonomy" id="52904"/>
    <lineage>
        <taxon>Eukaryota</taxon>
        <taxon>Metazoa</taxon>
        <taxon>Chordata</taxon>
        <taxon>Craniata</taxon>
        <taxon>Vertebrata</taxon>
        <taxon>Euteleostomi</taxon>
        <taxon>Actinopterygii</taxon>
        <taxon>Neopterygii</taxon>
        <taxon>Teleostei</taxon>
        <taxon>Neoteleostei</taxon>
        <taxon>Acanthomorphata</taxon>
        <taxon>Carangaria</taxon>
        <taxon>Pleuronectiformes</taxon>
        <taxon>Pleuronectoidei</taxon>
        <taxon>Scophthalmidae</taxon>
        <taxon>Scophthalmus</taxon>
    </lineage>
</organism>
<dbReference type="InterPro" id="IPR003574">
    <property type="entry name" value="IL-6-like"/>
</dbReference>
<dbReference type="InterPro" id="IPR030474">
    <property type="entry name" value="IL-6/GCSF/MGF"/>
</dbReference>
<dbReference type="AlphaFoldDB" id="A0A2U9CYM0"/>
<evidence type="ECO:0000256" key="8">
    <source>
        <dbReference type="ARBA" id="ARBA00023157"/>
    </source>
</evidence>
<dbReference type="GO" id="GO:0005138">
    <property type="term" value="F:interleukin-6 receptor binding"/>
    <property type="evidence" value="ECO:0007669"/>
    <property type="project" value="InterPro"/>
</dbReference>
<evidence type="ECO:0000256" key="9">
    <source>
        <dbReference type="ARBA" id="ARBA00023441"/>
    </source>
</evidence>
<dbReference type="InterPro" id="IPR030473">
    <property type="entry name" value="IL6/GCSF/MGF_CS"/>
</dbReference>
<dbReference type="GO" id="GO:0030154">
    <property type="term" value="P:cell differentiation"/>
    <property type="evidence" value="ECO:0007669"/>
    <property type="project" value="InterPro"/>
</dbReference>
<dbReference type="PANTHER" id="PTHR48494:SF1">
    <property type="entry name" value="INTERLEUKIN-6"/>
    <property type="match status" value="1"/>
</dbReference>
<dbReference type="EMBL" id="CP026264">
    <property type="protein sequence ID" value="AWP21758.1"/>
    <property type="molecule type" value="Genomic_DNA"/>
</dbReference>
<evidence type="ECO:0000256" key="4">
    <source>
        <dbReference type="ARBA" id="ARBA00022486"/>
    </source>
</evidence>
<dbReference type="GO" id="GO:0005125">
    <property type="term" value="F:cytokine activity"/>
    <property type="evidence" value="ECO:0007669"/>
    <property type="project" value="UniProtKB-KW"/>
</dbReference>
<dbReference type="GO" id="GO:0006953">
    <property type="term" value="P:acute-phase response"/>
    <property type="evidence" value="ECO:0007669"/>
    <property type="project" value="UniProtKB-KW"/>
</dbReference>
<sequence>MTAHGKDEATPSGPPRDFAVSGKSTSGSQQRNMPFKLYADVLSAVMLAALLLRALGAPVEGEPTDSPAGDSSGEEELVPSDLLSASPVWDLIIGATAGHQKEFEDEFPQGVKYHFLENYKVSSLPAKCPSSNFSMEACLRRLAEGLHTYMVLLEHVEREYPGSSILLHAKYYSRQLVDLIKKKMKSPGQVTVLTSSQEEQLVQDINNPDSFHRRMTGHSILQQLHDFLREAKLAIRKREKSRQMRKGSNMIIAAIHPSFQILQR</sequence>
<dbReference type="Proteomes" id="UP000246464">
    <property type="component" value="Chromosome 22"/>
</dbReference>
<evidence type="ECO:0000256" key="2">
    <source>
        <dbReference type="ARBA" id="ARBA00007432"/>
    </source>
</evidence>
<protein>
    <recommendedName>
        <fullName evidence="3">Interleukin-6</fullName>
    </recommendedName>
</protein>
<evidence type="ECO:0000256" key="7">
    <source>
        <dbReference type="ARBA" id="ARBA00023030"/>
    </source>
</evidence>
<evidence type="ECO:0000256" key="10">
    <source>
        <dbReference type="SAM" id="MobiDB-lite"/>
    </source>
</evidence>
<evidence type="ECO:0000313" key="11">
    <source>
        <dbReference type="EMBL" id="AWP21758.1"/>
    </source>
</evidence>
<comment type="similarity">
    <text evidence="2">Belongs to the IL-6 superfamily.</text>
</comment>
<evidence type="ECO:0000313" key="12">
    <source>
        <dbReference type="Proteomes" id="UP000246464"/>
    </source>
</evidence>
<comment type="subcellular location">
    <subcellularLocation>
        <location evidence="1">Secreted</location>
    </subcellularLocation>
</comment>
<evidence type="ECO:0000256" key="1">
    <source>
        <dbReference type="ARBA" id="ARBA00004613"/>
    </source>
</evidence>
<keyword evidence="12" id="KW-1185">Reference proteome</keyword>
<evidence type="ECO:0000256" key="3">
    <source>
        <dbReference type="ARBA" id="ARBA00019464"/>
    </source>
</evidence>
<name>A0A2U9CYM0_SCOMX</name>
<dbReference type="PRINTS" id="PR00433">
    <property type="entry name" value="IL6GCSFMGF"/>
</dbReference>
<dbReference type="PROSITE" id="PS00254">
    <property type="entry name" value="INTERLEUKIN_6"/>
    <property type="match status" value="1"/>
</dbReference>
<gene>
    <name evidence="11" type="ORF">SMAX5B_015778</name>
</gene>
<proteinExistence type="inferred from homology"/>
<dbReference type="GO" id="GO:0006955">
    <property type="term" value="P:immune response"/>
    <property type="evidence" value="ECO:0007669"/>
    <property type="project" value="InterPro"/>
</dbReference>
<keyword evidence="5" id="KW-0202">Cytokine</keyword>
<accession>A0A2U9CYM0</accession>
<dbReference type="SMART" id="SM00126">
    <property type="entry name" value="IL6"/>
    <property type="match status" value="1"/>
</dbReference>
<feature type="region of interest" description="Disordered" evidence="10">
    <location>
        <begin position="1"/>
        <end position="29"/>
    </location>
</feature>
<keyword evidence="8" id="KW-1015">Disulfide bond</keyword>
<dbReference type="GO" id="GO:0008083">
    <property type="term" value="F:growth factor activity"/>
    <property type="evidence" value="ECO:0007669"/>
    <property type="project" value="UniProtKB-KW"/>
</dbReference>
<keyword evidence="6" id="KW-0964">Secreted</keyword>
<evidence type="ECO:0000256" key="6">
    <source>
        <dbReference type="ARBA" id="ARBA00022525"/>
    </source>
</evidence>
<dbReference type="SUPFAM" id="SSF47266">
    <property type="entry name" value="4-helical cytokines"/>
    <property type="match status" value="1"/>
</dbReference>
<dbReference type="PANTHER" id="PTHR48494">
    <property type="entry name" value="INTERLEUKIN-6"/>
    <property type="match status" value="1"/>
</dbReference>
<dbReference type="Pfam" id="PF00489">
    <property type="entry name" value="IL6"/>
    <property type="match status" value="1"/>
</dbReference>